<evidence type="ECO:0000313" key="8">
    <source>
        <dbReference type="EMBL" id="PRY97469.1"/>
    </source>
</evidence>
<evidence type="ECO:0000256" key="5">
    <source>
        <dbReference type="ARBA" id="ARBA00023049"/>
    </source>
</evidence>
<comment type="similarity">
    <text evidence="6">Belongs to the UPF0758 family.</text>
</comment>
<evidence type="ECO:0000313" key="9">
    <source>
        <dbReference type="Proteomes" id="UP000238308"/>
    </source>
</evidence>
<keyword evidence="5" id="KW-0482">Metalloprotease</keyword>
<dbReference type="InterPro" id="IPR025657">
    <property type="entry name" value="RadC_JAB"/>
</dbReference>
<proteinExistence type="inferred from homology"/>
<evidence type="ECO:0000256" key="2">
    <source>
        <dbReference type="ARBA" id="ARBA00022723"/>
    </source>
</evidence>
<dbReference type="EMBL" id="PVTV01000014">
    <property type="protein sequence ID" value="PRY97469.1"/>
    <property type="molecule type" value="Genomic_DNA"/>
</dbReference>
<dbReference type="NCBIfam" id="NF000642">
    <property type="entry name" value="PRK00024.1"/>
    <property type="match status" value="1"/>
</dbReference>
<evidence type="ECO:0000259" key="7">
    <source>
        <dbReference type="PROSITE" id="PS50249"/>
    </source>
</evidence>
<accession>A0A2T0XEU7</accession>
<reference evidence="8 9" key="1">
    <citation type="submission" date="2018-03" db="EMBL/GenBank/DDBJ databases">
        <title>Genomic Encyclopedia of Type Strains, Phase III (KMG-III): the genomes of soil and plant-associated and newly described type strains.</title>
        <authorList>
            <person name="Whitman W."/>
        </authorList>
    </citation>
    <scope>NUCLEOTIDE SEQUENCE [LARGE SCALE GENOMIC DNA]</scope>
    <source>
        <strain evidence="8 9">MWH-P2sevCIIIb</strain>
    </source>
</reference>
<evidence type="ECO:0000256" key="3">
    <source>
        <dbReference type="ARBA" id="ARBA00022801"/>
    </source>
</evidence>
<dbReference type="PROSITE" id="PS50249">
    <property type="entry name" value="MPN"/>
    <property type="match status" value="1"/>
</dbReference>
<feature type="domain" description="MPN" evidence="7">
    <location>
        <begin position="103"/>
        <end position="225"/>
    </location>
</feature>
<dbReference type="NCBIfam" id="TIGR00608">
    <property type="entry name" value="radc"/>
    <property type="match status" value="1"/>
</dbReference>
<keyword evidence="1" id="KW-0645">Protease</keyword>
<dbReference type="InterPro" id="IPR001405">
    <property type="entry name" value="UPF0758"/>
</dbReference>
<dbReference type="GO" id="GO:0046872">
    <property type="term" value="F:metal ion binding"/>
    <property type="evidence" value="ECO:0007669"/>
    <property type="project" value="UniProtKB-KW"/>
</dbReference>
<sequence length="225" mass="25064">MTLRDTLKNDQRPRERLLKFGASNLTDAELLAIVLGSGTKRLNVIEFSHMLLSHHQGLRQLLATPTIDLMRLEGMGQARACQISAISTIARRAIEETLVNSDTLSDPDQVKFFCQTLLGHLQIEHCVALFLDNQNRLIATEEISRGTLTQTSIYPRELVKAGLKHHARSLIIAHNHPSGLAQASVADVELTRELKKTLSMVDIQLLDHLIVAGHRVISMAERSLM</sequence>
<evidence type="ECO:0000256" key="6">
    <source>
        <dbReference type="RuleBase" id="RU003797"/>
    </source>
</evidence>
<name>A0A2T0XEU7_9BURK</name>
<dbReference type="PANTHER" id="PTHR30471:SF3">
    <property type="entry name" value="UPF0758 PROTEIN YEES-RELATED"/>
    <property type="match status" value="1"/>
</dbReference>
<comment type="caution">
    <text evidence="8">The sequence shown here is derived from an EMBL/GenBank/DDBJ whole genome shotgun (WGS) entry which is preliminary data.</text>
</comment>
<protein>
    <submittedName>
        <fullName evidence="8">DNA repair protein RadC</fullName>
    </submittedName>
</protein>
<keyword evidence="2" id="KW-0479">Metal-binding</keyword>
<keyword evidence="4" id="KW-0862">Zinc</keyword>
<dbReference type="PROSITE" id="PS01302">
    <property type="entry name" value="UPF0758"/>
    <property type="match status" value="1"/>
</dbReference>
<evidence type="ECO:0000256" key="1">
    <source>
        <dbReference type="ARBA" id="ARBA00022670"/>
    </source>
</evidence>
<keyword evidence="9" id="KW-1185">Reference proteome</keyword>
<dbReference type="OrthoDB" id="9804482at2"/>
<dbReference type="Pfam" id="PF04002">
    <property type="entry name" value="RadC"/>
    <property type="match status" value="1"/>
</dbReference>
<dbReference type="AlphaFoldDB" id="A0A2T0XEU7"/>
<dbReference type="GO" id="GO:0008237">
    <property type="term" value="F:metallopeptidase activity"/>
    <property type="evidence" value="ECO:0007669"/>
    <property type="project" value="UniProtKB-KW"/>
</dbReference>
<dbReference type="Gene3D" id="3.40.140.10">
    <property type="entry name" value="Cytidine Deaminase, domain 2"/>
    <property type="match status" value="1"/>
</dbReference>
<dbReference type="PANTHER" id="PTHR30471">
    <property type="entry name" value="DNA REPAIR PROTEIN RADC"/>
    <property type="match status" value="1"/>
</dbReference>
<keyword evidence="3" id="KW-0378">Hydrolase</keyword>
<gene>
    <name evidence="8" type="ORF">BCM14_1929</name>
</gene>
<dbReference type="InterPro" id="IPR046778">
    <property type="entry name" value="UPF0758_N"/>
</dbReference>
<dbReference type="Proteomes" id="UP000238308">
    <property type="component" value="Unassembled WGS sequence"/>
</dbReference>
<dbReference type="InterPro" id="IPR037518">
    <property type="entry name" value="MPN"/>
</dbReference>
<evidence type="ECO:0000256" key="4">
    <source>
        <dbReference type="ARBA" id="ARBA00022833"/>
    </source>
</evidence>
<dbReference type="Pfam" id="PF20582">
    <property type="entry name" value="UPF0758_N"/>
    <property type="match status" value="1"/>
</dbReference>
<dbReference type="CDD" id="cd08071">
    <property type="entry name" value="MPN_DUF2466"/>
    <property type="match status" value="1"/>
</dbReference>
<organism evidence="8 9">
    <name type="scientific">Jezberella montanilacus</name>
    <dbReference type="NCBI Taxonomy" id="323426"/>
    <lineage>
        <taxon>Bacteria</taxon>
        <taxon>Pseudomonadati</taxon>
        <taxon>Pseudomonadota</taxon>
        <taxon>Betaproteobacteria</taxon>
        <taxon>Burkholderiales</taxon>
        <taxon>Alcaligenaceae</taxon>
        <taxon>Jezberella</taxon>
    </lineage>
</organism>
<dbReference type="InterPro" id="IPR020891">
    <property type="entry name" value="UPF0758_CS"/>
</dbReference>
<dbReference type="GO" id="GO:0006508">
    <property type="term" value="P:proteolysis"/>
    <property type="evidence" value="ECO:0007669"/>
    <property type="project" value="UniProtKB-KW"/>
</dbReference>